<sequence length="528" mass="57321">MLHGLVANIRLIQGAAQAFIASHDVATTVESTRDKIPNNNNNNNPEIAERITEWDGFGIGKMERRQLRRHLSTANPETWIAKSKHPSMVRDPWLPWTFSRSDTLPVCPTDMARMETLGRLWQVAPGTVSWRREAVGWTSPSALSATRIDMSVVDANRSLHRSAVAIACMETLLLGSIASIQRQSSTPDNFLLVPGLGPQVGMLFSRSSDRERRASRDEAANGIYRWIFWRTIALSKQGMALLAIDAGNLAKLESPTAATQGLGEAERPSRFVPSSLTGLTQTPTGLTTVPGGWRPNRGMADGLRDLSFSNNAERTEAQIELVDWTSLVRRAQLPANNSFAVSGHGSSKQASKAATRLTRVRLGAVALLTIVCLLVLARRGEGKVSALSLPPMILEDEDESVQLRTTKGPRYDELRGDLMATLGFHFGVLRGTSGLGIGYATWAPDPDPDPPASESTLFYRRLIASSILGAGLKPAAVRFRLLSTTPVVLVAVVAREAAKKQPSMQSRASDASTLEQSDSDTEKRGSKA</sequence>
<reference evidence="1" key="1">
    <citation type="submission" date="2022-08" db="EMBL/GenBank/DDBJ databases">
        <title>Genome Sequence of Fusarium decemcellulare.</title>
        <authorList>
            <person name="Buettner E."/>
        </authorList>
    </citation>
    <scope>NUCLEOTIDE SEQUENCE</scope>
    <source>
        <strain evidence="1">Babe19</strain>
    </source>
</reference>
<keyword evidence="2" id="KW-1185">Reference proteome</keyword>
<dbReference type="EMBL" id="JANRMS010002785">
    <property type="protein sequence ID" value="KAJ3520952.1"/>
    <property type="molecule type" value="Genomic_DNA"/>
</dbReference>
<comment type="caution">
    <text evidence="1">The sequence shown here is derived from an EMBL/GenBank/DDBJ whole genome shotgun (WGS) entry which is preliminary data.</text>
</comment>
<protein>
    <submittedName>
        <fullName evidence="1">Uncharacterized protein</fullName>
    </submittedName>
</protein>
<evidence type="ECO:0000313" key="2">
    <source>
        <dbReference type="Proteomes" id="UP001148629"/>
    </source>
</evidence>
<organism evidence="1 2">
    <name type="scientific">Fusarium decemcellulare</name>
    <dbReference type="NCBI Taxonomy" id="57161"/>
    <lineage>
        <taxon>Eukaryota</taxon>
        <taxon>Fungi</taxon>
        <taxon>Dikarya</taxon>
        <taxon>Ascomycota</taxon>
        <taxon>Pezizomycotina</taxon>
        <taxon>Sordariomycetes</taxon>
        <taxon>Hypocreomycetidae</taxon>
        <taxon>Hypocreales</taxon>
        <taxon>Nectriaceae</taxon>
        <taxon>Fusarium</taxon>
        <taxon>Fusarium decemcellulare species complex</taxon>
    </lineage>
</organism>
<name>A0ACC1RLI3_9HYPO</name>
<evidence type="ECO:0000313" key="1">
    <source>
        <dbReference type="EMBL" id="KAJ3520952.1"/>
    </source>
</evidence>
<proteinExistence type="predicted"/>
<accession>A0ACC1RLI3</accession>
<gene>
    <name evidence="1" type="ORF">NM208_g13507</name>
</gene>
<dbReference type="Proteomes" id="UP001148629">
    <property type="component" value="Unassembled WGS sequence"/>
</dbReference>